<reference evidence="2 3" key="1">
    <citation type="submission" date="2016-04" db="EMBL/GenBank/DDBJ databases">
        <title>Genome sequence of Methanobrevibacter cuticularis DSM 11139.</title>
        <authorList>
            <person name="Poehlein A."/>
            <person name="Seedorf H."/>
            <person name="Daniel R."/>
        </authorList>
    </citation>
    <scope>NUCLEOTIDE SEQUENCE [LARGE SCALE GENOMIC DNA]</scope>
    <source>
        <strain evidence="2 3">DSM 11139</strain>
    </source>
</reference>
<keyword evidence="3" id="KW-1185">Reference proteome</keyword>
<dbReference type="Pfam" id="PF06114">
    <property type="entry name" value="Peptidase_M78"/>
    <property type="match status" value="1"/>
</dbReference>
<dbReference type="AlphaFoldDB" id="A0A166DSR5"/>
<dbReference type="Proteomes" id="UP000077275">
    <property type="component" value="Unassembled WGS sequence"/>
</dbReference>
<dbReference type="PATRIC" id="fig|47311.3.peg.1303"/>
<accession>A0A166DSR5</accession>
<evidence type="ECO:0000313" key="3">
    <source>
        <dbReference type="Proteomes" id="UP000077275"/>
    </source>
</evidence>
<sequence length="400" mass="46370">MSYRVNVNPAMIKWARKNAGFEFEDLPKSLNNAPLWENGNLKPTWKDLRNLAKKYKRPPVFYLRSEPPKIDEIDIIEFRSDDKITEFSSALNLEINKAKFRRTAYINIHNEMNMKIKDFSKNVIKNEANYNKETVQHFDKAIRNLLRVSLEKQSEWIENDSGNKDYLHSKFLYEWKEAISELGILIFETENVSENEMSGLSLYYDKCPIILLNGKNKPNRRIFTLIHELGHLMMGVSTICDVDIDNKKEFLCNQIASEVLIPLESLKNAKISKNQSVKNHESEEWTSRQLGALSHIYGVSKQTVIIQLYKLGKTSKNFKNSTINALKEHGAILKDKEKERLKNSKGGGMSPVKKVKKYDGQPFSRFIVSAYENEVIGPTEFKRYLNLPIDSIDSLYDEIF</sequence>
<dbReference type="Gene3D" id="1.10.10.2910">
    <property type="match status" value="1"/>
</dbReference>
<gene>
    <name evidence="2" type="ORF">MBCUT_11890</name>
</gene>
<dbReference type="PANTHER" id="PTHR43236">
    <property type="entry name" value="ANTITOXIN HIGA1"/>
    <property type="match status" value="1"/>
</dbReference>
<name>A0A166DSR5_9EURY</name>
<organism evidence="2 3">
    <name type="scientific">Methanobrevibacter cuticularis</name>
    <dbReference type="NCBI Taxonomy" id="47311"/>
    <lineage>
        <taxon>Archaea</taxon>
        <taxon>Methanobacteriati</taxon>
        <taxon>Methanobacteriota</taxon>
        <taxon>Methanomada group</taxon>
        <taxon>Methanobacteria</taxon>
        <taxon>Methanobacteriales</taxon>
        <taxon>Methanobacteriaceae</taxon>
        <taxon>Methanobrevibacter</taxon>
    </lineage>
</organism>
<dbReference type="STRING" id="47311.MBCUT_11890"/>
<feature type="domain" description="IrrE N-terminal-like" evidence="1">
    <location>
        <begin position="181"/>
        <end position="306"/>
    </location>
</feature>
<dbReference type="OrthoDB" id="78367at2157"/>
<dbReference type="RefSeq" id="WP_067259773.1">
    <property type="nucleotide sequence ID" value="NZ_LWMW01000104.1"/>
</dbReference>
<dbReference type="PANTHER" id="PTHR43236:SF2">
    <property type="entry name" value="BLL0069 PROTEIN"/>
    <property type="match status" value="1"/>
</dbReference>
<comment type="caution">
    <text evidence="2">The sequence shown here is derived from an EMBL/GenBank/DDBJ whole genome shotgun (WGS) entry which is preliminary data.</text>
</comment>
<dbReference type="InterPro" id="IPR010359">
    <property type="entry name" value="IrrE_HExxH"/>
</dbReference>
<dbReference type="EMBL" id="LWMW01000104">
    <property type="protein sequence ID" value="KZX15914.1"/>
    <property type="molecule type" value="Genomic_DNA"/>
</dbReference>
<protein>
    <recommendedName>
        <fullName evidence="1">IrrE N-terminal-like domain-containing protein</fullName>
    </recommendedName>
</protein>
<dbReference type="InterPro" id="IPR052345">
    <property type="entry name" value="Rad_response_metalloprotease"/>
</dbReference>
<proteinExistence type="predicted"/>
<evidence type="ECO:0000313" key="2">
    <source>
        <dbReference type="EMBL" id="KZX15914.1"/>
    </source>
</evidence>
<evidence type="ECO:0000259" key="1">
    <source>
        <dbReference type="Pfam" id="PF06114"/>
    </source>
</evidence>